<dbReference type="InterPro" id="IPR022689">
    <property type="entry name" value="Iron_dep_repressor"/>
</dbReference>
<dbReference type="Proteomes" id="UP001555100">
    <property type="component" value="Unassembled WGS sequence"/>
</dbReference>
<keyword evidence="5" id="KW-0805">Transcription regulation</keyword>
<evidence type="ECO:0000256" key="3">
    <source>
        <dbReference type="ARBA" id="ARBA00011738"/>
    </source>
</evidence>
<dbReference type="GeneID" id="97531311"/>
<reference evidence="9 10" key="1">
    <citation type="submission" date="2024-01" db="EMBL/GenBank/DDBJ databases">
        <title>Genomic analysis and antimicrobial resistance profiles of Trueperella pyogenes isolated from domestic and wild animals.</title>
        <authorList>
            <person name="Magossi G."/>
            <person name="Gzyl K.E."/>
            <person name="Holman D.B."/>
            <person name="Amat S."/>
        </authorList>
    </citation>
    <scope>NUCLEOTIDE SEQUENCE [LARGE SCALE GENOMIC DNA]</scope>
    <source>
        <strain evidence="9 10">1494</strain>
    </source>
</reference>
<evidence type="ECO:0000313" key="10">
    <source>
        <dbReference type="Proteomes" id="UP001555100"/>
    </source>
</evidence>
<dbReference type="Gene3D" id="2.30.30.90">
    <property type="match status" value="1"/>
</dbReference>
<comment type="subcellular location">
    <subcellularLocation>
        <location evidence="1">Cytoplasm</location>
    </subcellularLocation>
</comment>
<evidence type="ECO:0000256" key="1">
    <source>
        <dbReference type="ARBA" id="ARBA00004496"/>
    </source>
</evidence>
<dbReference type="Pfam" id="PF04023">
    <property type="entry name" value="FeoA"/>
    <property type="match status" value="1"/>
</dbReference>
<evidence type="ECO:0000256" key="4">
    <source>
        <dbReference type="ARBA" id="ARBA00023004"/>
    </source>
</evidence>
<comment type="similarity">
    <text evidence="2">Belongs to the DtxR/MntR family.</text>
</comment>
<dbReference type="SMART" id="SM00529">
    <property type="entry name" value="HTH_DTXR"/>
    <property type="match status" value="1"/>
</dbReference>
<dbReference type="InterPro" id="IPR022687">
    <property type="entry name" value="HTH_DTXR"/>
</dbReference>
<dbReference type="PANTHER" id="PTHR33238">
    <property type="entry name" value="IRON (METAL) DEPENDENT REPRESSOR, DTXR FAMILY"/>
    <property type="match status" value="1"/>
</dbReference>
<dbReference type="Pfam" id="PF02742">
    <property type="entry name" value="Fe_dep_repr_C"/>
    <property type="match status" value="1"/>
</dbReference>
<name>A0ABV3N896_9ACTO</name>
<dbReference type="InterPro" id="IPR001367">
    <property type="entry name" value="Fe_dep_repressor"/>
</dbReference>
<keyword evidence="6" id="KW-0238">DNA-binding</keyword>
<evidence type="ECO:0000256" key="7">
    <source>
        <dbReference type="ARBA" id="ARBA00023163"/>
    </source>
</evidence>
<feature type="domain" description="HTH dtxR-type" evidence="8">
    <location>
        <begin position="40"/>
        <end position="101"/>
    </location>
</feature>
<protein>
    <submittedName>
        <fullName evidence="9">Metal-dependent transcriptional regulator</fullName>
    </submittedName>
</protein>
<evidence type="ECO:0000256" key="2">
    <source>
        <dbReference type="ARBA" id="ARBA00007871"/>
    </source>
</evidence>
<dbReference type="InterPro" id="IPR008988">
    <property type="entry name" value="Transcriptional_repressor_C"/>
</dbReference>
<dbReference type="RefSeq" id="WP_159081090.1">
    <property type="nucleotide sequence ID" value="NZ_CP012649.1"/>
</dbReference>
<keyword evidence="7" id="KW-0804">Transcription</keyword>
<evidence type="ECO:0000313" key="9">
    <source>
        <dbReference type="EMBL" id="MEW6953435.1"/>
    </source>
</evidence>
<comment type="subunit">
    <text evidence="3">Homodimer.</text>
</comment>
<dbReference type="Pfam" id="PF01325">
    <property type="entry name" value="Fe_dep_repress"/>
    <property type="match status" value="1"/>
</dbReference>
<evidence type="ECO:0000256" key="5">
    <source>
        <dbReference type="ARBA" id="ARBA00023015"/>
    </source>
</evidence>
<keyword evidence="10" id="KW-1185">Reference proteome</keyword>
<dbReference type="InterPro" id="IPR036388">
    <property type="entry name" value="WH-like_DNA-bd_sf"/>
</dbReference>
<sequence length="261" mass="28823">MARSSHLALNNGATFRLPGARGQNAGKIGRKRKGVDVSQLIDTAEMYLKTVLELNEEGIPALRARIVERLGQSGPTVSETVSRMERDGLVKMGRGREIEFTEEGRIYAIQVMRRHRLSERLLYDVIKVDWTRLHDEACRWEHVISDDVAERIDALLNHPLTDPYGNCIPAADATSISDVRAEDVVSLLDASEGESRVVDRITESVQLDPDILSMLAEVGIVPGAKITIDVIDDDGVSVSKKADSVRLSVDIARGIYVQPIK</sequence>
<gene>
    <name evidence="9" type="ORF">V3M73_00120</name>
</gene>
<dbReference type="InterPro" id="IPR036421">
    <property type="entry name" value="Fe_dep_repressor_sf"/>
</dbReference>
<evidence type="ECO:0000259" key="8">
    <source>
        <dbReference type="PROSITE" id="PS50944"/>
    </source>
</evidence>
<dbReference type="EMBL" id="JBAGNM010000001">
    <property type="protein sequence ID" value="MEW6953435.1"/>
    <property type="molecule type" value="Genomic_DNA"/>
</dbReference>
<comment type="caution">
    <text evidence="9">The sequence shown here is derived from an EMBL/GenBank/DDBJ whole genome shotgun (WGS) entry which is preliminary data.</text>
</comment>
<dbReference type="SUPFAM" id="SSF50037">
    <property type="entry name" value="C-terminal domain of transcriptional repressors"/>
    <property type="match status" value="1"/>
</dbReference>
<dbReference type="Gene3D" id="1.10.60.10">
    <property type="entry name" value="Iron dependent repressor, metal binding and dimerisation domain"/>
    <property type="match status" value="1"/>
</dbReference>
<dbReference type="SUPFAM" id="SSF47979">
    <property type="entry name" value="Iron-dependent repressor protein, dimerization domain"/>
    <property type="match status" value="1"/>
</dbReference>
<organism evidence="9 10">
    <name type="scientific">Trueperella pyogenes</name>
    <dbReference type="NCBI Taxonomy" id="1661"/>
    <lineage>
        <taxon>Bacteria</taxon>
        <taxon>Bacillati</taxon>
        <taxon>Actinomycetota</taxon>
        <taxon>Actinomycetes</taxon>
        <taxon>Actinomycetales</taxon>
        <taxon>Actinomycetaceae</taxon>
        <taxon>Trueperella</taxon>
    </lineage>
</organism>
<dbReference type="PROSITE" id="PS50944">
    <property type="entry name" value="HTH_DTXR"/>
    <property type="match status" value="1"/>
</dbReference>
<dbReference type="PANTHER" id="PTHR33238:SF10">
    <property type="entry name" value="IRON-DEPENDENT REPRESSOR IDER"/>
    <property type="match status" value="1"/>
</dbReference>
<dbReference type="InterPro" id="IPR036390">
    <property type="entry name" value="WH_DNA-bd_sf"/>
</dbReference>
<dbReference type="InterPro" id="IPR007167">
    <property type="entry name" value="Fe-transptr_FeoA-like"/>
</dbReference>
<dbReference type="SUPFAM" id="SSF46785">
    <property type="entry name" value="Winged helix' DNA-binding domain"/>
    <property type="match status" value="1"/>
</dbReference>
<keyword evidence="4" id="KW-0408">Iron</keyword>
<proteinExistence type="inferred from homology"/>
<dbReference type="Gene3D" id="1.10.10.10">
    <property type="entry name" value="Winged helix-like DNA-binding domain superfamily/Winged helix DNA-binding domain"/>
    <property type="match status" value="1"/>
</dbReference>
<accession>A0ABV3N896</accession>
<dbReference type="InterPro" id="IPR038157">
    <property type="entry name" value="FeoA_core_dom"/>
</dbReference>
<dbReference type="SMART" id="SM00899">
    <property type="entry name" value="FeoA"/>
    <property type="match status" value="1"/>
</dbReference>
<evidence type="ECO:0000256" key="6">
    <source>
        <dbReference type="ARBA" id="ARBA00023125"/>
    </source>
</evidence>
<dbReference type="InterPro" id="IPR050536">
    <property type="entry name" value="DtxR_MntR_Metal-Reg"/>
</dbReference>